<protein>
    <submittedName>
        <fullName evidence="2">Uncharacterized protein</fullName>
    </submittedName>
</protein>
<name>A0A2P5B9D4_PARAD</name>
<feature type="non-terminal residue" evidence="2">
    <location>
        <position position="1"/>
    </location>
</feature>
<dbReference type="Proteomes" id="UP000237105">
    <property type="component" value="Unassembled WGS sequence"/>
</dbReference>
<organism evidence="2 3">
    <name type="scientific">Parasponia andersonii</name>
    <name type="common">Sponia andersonii</name>
    <dbReference type="NCBI Taxonomy" id="3476"/>
    <lineage>
        <taxon>Eukaryota</taxon>
        <taxon>Viridiplantae</taxon>
        <taxon>Streptophyta</taxon>
        <taxon>Embryophyta</taxon>
        <taxon>Tracheophyta</taxon>
        <taxon>Spermatophyta</taxon>
        <taxon>Magnoliopsida</taxon>
        <taxon>eudicotyledons</taxon>
        <taxon>Gunneridae</taxon>
        <taxon>Pentapetalae</taxon>
        <taxon>rosids</taxon>
        <taxon>fabids</taxon>
        <taxon>Rosales</taxon>
        <taxon>Cannabaceae</taxon>
        <taxon>Parasponia</taxon>
    </lineage>
</organism>
<comment type="caution">
    <text evidence="2">The sequence shown here is derived from an EMBL/GenBank/DDBJ whole genome shotgun (WGS) entry which is preliminary data.</text>
</comment>
<keyword evidence="3" id="KW-1185">Reference proteome</keyword>
<proteinExistence type="predicted"/>
<evidence type="ECO:0000313" key="2">
    <source>
        <dbReference type="EMBL" id="PON45381.1"/>
    </source>
</evidence>
<reference evidence="3" key="1">
    <citation type="submission" date="2016-06" db="EMBL/GenBank/DDBJ databases">
        <title>Parallel loss of symbiosis genes in relatives of nitrogen-fixing non-legume Parasponia.</title>
        <authorList>
            <person name="Van Velzen R."/>
            <person name="Holmer R."/>
            <person name="Bu F."/>
            <person name="Rutten L."/>
            <person name="Van Zeijl A."/>
            <person name="Liu W."/>
            <person name="Santuari L."/>
            <person name="Cao Q."/>
            <person name="Sharma T."/>
            <person name="Shen D."/>
            <person name="Roswanjaya Y."/>
            <person name="Wardhani T."/>
            <person name="Kalhor M.S."/>
            <person name="Jansen J."/>
            <person name="Van den Hoogen J."/>
            <person name="Gungor B."/>
            <person name="Hartog M."/>
            <person name="Hontelez J."/>
            <person name="Verver J."/>
            <person name="Yang W.-C."/>
            <person name="Schijlen E."/>
            <person name="Repin R."/>
            <person name="Schilthuizen M."/>
            <person name="Schranz E."/>
            <person name="Heidstra R."/>
            <person name="Miyata K."/>
            <person name="Fedorova E."/>
            <person name="Kohlen W."/>
            <person name="Bisseling T."/>
            <person name="Smit S."/>
            <person name="Geurts R."/>
        </authorList>
    </citation>
    <scope>NUCLEOTIDE SEQUENCE [LARGE SCALE GENOMIC DNA]</scope>
    <source>
        <strain evidence="3">cv. WU1-14</strain>
    </source>
</reference>
<evidence type="ECO:0000256" key="1">
    <source>
        <dbReference type="SAM" id="MobiDB-lite"/>
    </source>
</evidence>
<evidence type="ECO:0000313" key="3">
    <source>
        <dbReference type="Proteomes" id="UP000237105"/>
    </source>
</evidence>
<sequence>AEQELSLLFVLKVRPRSHVGARLVGDDGPTAIQGKERQEYRDEGGMETEHLQRYATPNRQK</sequence>
<dbReference type="EMBL" id="JXTB01000332">
    <property type="protein sequence ID" value="PON45381.1"/>
    <property type="molecule type" value="Genomic_DNA"/>
</dbReference>
<dbReference type="AlphaFoldDB" id="A0A2P5B9D4"/>
<feature type="compositionally biased region" description="Basic and acidic residues" evidence="1">
    <location>
        <begin position="34"/>
        <end position="52"/>
    </location>
</feature>
<feature type="region of interest" description="Disordered" evidence="1">
    <location>
        <begin position="22"/>
        <end position="61"/>
    </location>
</feature>
<gene>
    <name evidence="2" type="ORF">PanWU01x14_259410</name>
</gene>
<accession>A0A2P5B9D4</accession>